<evidence type="ECO:0000313" key="5">
    <source>
        <dbReference type="EMBL" id="TDX45418.1"/>
    </source>
</evidence>
<dbReference type="Proteomes" id="UP000295832">
    <property type="component" value="Unassembled WGS sequence"/>
</dbReference>
<dbReference type="PANTHER" id="PTHR10357:SF179">
    <property type="entry name" value="NEUTRAL AND BASIC AMINO ACID TRANSPORT PROTEIN RBAT"/>
    <property type="match status" value="1"/>
</dbReference>
<protein>
    <submittedName>
        <fullName evidence="5">Oligo-1,6-glucosidase</fullName>
    </submittedName>
</protein>
<evidence type="ECO:0000259" key="4">
    <source>
        <dbReference type="SMART" id="SM00642"/>
    </source>
</evidence>
<dbReference type="Gene3D" id="2.60.40.1180">
    <property type="entry name" value="Golgi alpha-mannosidase II"/>
    <property type="match status" value="1"/>
</dbReference>
<dbReference type="RefSeq" id="WP_134118916.1">
    <property type="nucleotide sequence ID" value="NZ_SOEG01000045.1"/>
</dbReference>
<dbReference type="SUPFAM" id="SSF51445">
    <property type="entry name" value="(Trans)glycosidases"/>
    <property type="match status" value="1"/>
</dbReference>
<dbReference type="InterPro" id="IPR013780">
    <property type="entry name" value="Glyco_hydro_b"/>
</dbReference>
<dbReference type="GO" id="GO:0004556">
    <property type="term" value="F:alpha-amylase activity"/>
    <property type="evidence" value="ECO:0007669"/>
    <property type="project" value="TreeGrafter"/>
</dbReference>
<keyword evidence="2" id="KW-0378">Hydrolase</keyword>
<sequence>MQKSDWFKDVVVYQIYTRSFFDSNGDGVGDIRGVTAKLDYIDELGVDVIWLSPFCSSPNYDNGYDVSDYRGIMKEFGDMSDIESLIAECHKRNIKVMMDLVLNHSSDEHPWFIESHSSKDNPKRDYYIWSKKPNNWESYFEDSAWTFDEKTGEYYLHHFYYKQPDLNWSNPQVREEIYEIVQWWIDKGIDAFRLDAIHHIGKPKGLPDAPEPEKEWAKKNYRNLEETHLYLQELYQKVLSNSNVMTVGETGGTTPESSRLYVDEDRNELDMVFHFGHVHMEQMDALALREYFKLWYDSLSHNGWDTVFFSNHDLPRHLSVFGDDKDYWKESAKLFSTLELTMWGTPYIYQGEEIGMTNVKFDNIDDYKDQASKKRYEWALQSGIGEDEAWEYFLERNRDNSRTPMQWNNHEHGGFTTSGDPWIKVNPNYKSINVEEEKKDDDSILNYYKEMINLRKSYSALRRGSFELYGKEDDNILAYTRADEENKFLILLNISSDLVEYKLEEVNHKWRLIKSNYANEEEIFVKENQFKPWEARVYIMES</sequence>
<dbReference type="InterPro" id="IPR006047">
    <property type="entry name" value="GH13_cat_dom"/>
</dbReference>
<evidence type="ECO:0000313" key="6">
    <source>
        <dbReference type="Proteomes" id="UP000295832"/>
    </source>
</evidence>
<keyword evidence="6" id="KW-1185">Reference proteome</keyword>
<dbReference type="Gene3D" id="3.20.20.80">
    <property type="entry name" value="Glycosidases"/>
    <property type="match status" value="1"/>
</dbReference>
<organism evidence="5 6">
    <name type="scientific">Orenia marismortui</name>
    <dbReference type="NCBI Taxonomy" id="46469"/>
    <lineage>
        <taxon>Bacteria</taxon>
        <taxon>Bacillati</taxon>
        <taxon>Bacillota</taxon>
        <taxon>Clostridia</taxon>
        <taxon>Halanaerobiales</taxon>
        <taxon>Halobacteroidaceae</taxon>
        <taxon>Orenia</taxon>
    </lineage>
</organism>
<dbReference type="Gene3D" id="3.90.400.10">
    <property type="entry name" value="Oligo-1,6-glucosidase, Domain 2"/>
    <property type="match status" value="1"/>
</dbReference>
<dbReference type="FunFam" id="3.90.400.10:FF:000002">
    <property type="entry name" value="Sucrose isomerase"/>
    <property type="match status" value="1"/>
</dbReference>
<dbReference type="STRING" id="926561.GCA_000379025_02805"/>
<proteinExistence type="inferred from homology"/>
<name>A0A4R8GLL6_9FIRM</name>
<accession>A0A4R8GLL6</accession>
<evidence type="ECO:0000256" key="2">
    <source>
        <dbReference type="ARBA" id="ARBA00022801"/>
    </source>
</evidence>
<keyword evidence="3" id="KW-0326">Glycosidase</keyword>
<evidence type="ECO:0000256" key="1">
    <source>
        <dbReference type="ARBA" id="ARBA00008061"/>
    </source>
</evidence>
<feature type="domain" description="Glycosyl hydrolase family 13 catalytic" evidence="4">
    <location>
        <begin position="14"/>
        <end position="402"/>
    </location>
</feature>
<comment type="caution">
    <text evidence="5">The sequence shown here is derived from an EMBL/GenBank/DDBJ whole genome shotgun (WGS) entry which is preliminary data.</text>
</comment>
<dbReference type="AlphaFoldDB" id="A0A4R8GLL6"/>
<comment type="similarity">
    <text evidence="1">Belongs to the glycosyl hydrolase 13 family.</text>
</comment>
<dbReference type="PANTHER" id="PTHR10357">
    <property type="entry name" value="ALPHA-AMYLASE FAMILY MEMBER"/>
    <property type="match status" value="1"/>
</dbReference>
<dbReference type="Pfam" id="PF00128">
    <property type="entry name" value="Alpha-amylase"/>
    <property type="match status" value="1"/>
</dbReference>
<reference evidence="5 6" key="1">
    <citation type="submission" date="2019-03" db="EMBL/GenBank/DDBJ databases">
        <title>Subsurface microbial communities from deep shales in Ohio and West Virginia, USA.</title>
        <authorList>
            <person name="Wrighton K."/>
        </authorList>
    </citation>
    <scope>NUCLEOTIDE SEQUENCE [LARGE SCALE GENOMIC DNA]</scope>
    <source>
        <strain evidence="5 6">MSL 6dP</strain>
    </source>
</reference>
<dbReference type="InterPro" id="IPR045857">
    <property type="entry name" value="O16G_dom_2"/>
</dbReference>
<dbReference type="FunFam" id="3.20.20.80:FF:000064">
    <property type="entry name" value="Oligo-1,6-glucosidase"/>
    <property type="match status" value="1"/>
</dbReference>
<dbReference type="CDD" id="cd11333">
    <property type="entry name" value="AmyAc_SI_OligoGlu_DGase"/>
    <property type="match status" value="1"/>
</dbReference>
<dbReference type="EMBL" id="SOEG01000045">
    <property type="protein sequence ID" value="TDX45418.1"/>
    <property type="molecule type" value="Genomic_DNA"/>
</dbReference>
<gene>
    <name evidence="5" type="ORF">C7959_14521</name>
</gene>
<dbReference type="SMART" id="SM00642">
    <property type="entry name" value="Aamy"/>
    <property type="match status" value="1"/>
</dbReference>
<evidence type="ECO:0000256" key="3">
    <source>
        <dbReference type="ARBA" id="ARBA00023295"/>
    </source>
</evidence>
<dbReference type="InterPro" id="IPR017853">
    <property type="entry name" value="GH"/>
</dbReference>
<dbReference type="GO" id="GO:0009313">
    <property type="term" value="P:oligosaccharide catabolic process"/>
    <property type="evidence" value="ECO:0007669"/>
    <property type="project" value="TreeGrafter"/>
</dbReference>
<dbReference type="SUPFAM" id="SSF51011">
    <property type="entry name" value="Glycosyl hydrolase domain"/>
    <property type="match status" value="1"/>
</dbReference>